<dbReference type="GeneID" id="30144298"/>
<evidence type="ECO:0000313" key="18">
    <source>
        <dbReference type="Proteomes" id="UP000201348"/>
    </source>
</evidence>
<dbReference type="EMBL" id="KR815470">
    <property type="protein sequence ID" value="ALR72207.1"/>
    <property type="molecule type" value="Genomic_DNA"/>
</dbReference>
<dbReference type="EMBL" id="KR815459">
    <property type="protein sequence ID" value="ALR70477.1"/>
    <property type="molecule type" value="Genomic_DNA"/>
</dbReference>
<dbReference type="EMBL" id="KR815456">
    <property type="protein sequence ID" value="ALR70007.1"/>
    <property type="molecule type" value="Genomic_DNA"/>
</dbReference>
<evidence type="ECO:0000313" key="14">
    <source>
        <dbReference type="EMBL" id="ALR71734.1"/>
    </source>
</evidence>
<evidence type="ECO:0000313" key="8">
    <source>
        <dbReference type="EMBL" id="ALR70791.1"/>
    </source>
</evidence>
<evidence type="ECO:0000313" key="17">
    <source>
        <dbReference type="EMBL" id="ALR72363.1"/>
    </source>
</evidence>
<evidence type="ECO:0000313" key="15">
    <source>
        <dbReference type="EMBL" id="ALR72048.1"/>
    </source>
</evidence>
<reference evidence="15 19" key="3">
    <citation type="journal article" date="2015" name="Genome Biol. Evol.">
        <title>The Pangenome of the Anticarsia gemmatalis Multiple Nucleopolyhedrovirus (AgMNPV).</title>
        <authorList>
            <person name="Brito A.F."/>
            <person name="Braconi C.T."/>
            <person name="Weidmann M."/>
            <person name="Dilcher M."/>
            <person name="Alves J.M."/>
            <person name="Gruber A."/>
            <person name="Zanotto P.M."/>
        </authorList>
    </citation>
    <scope>NUCLEOTIDE SEQUENCE</scope>
    <source>
        <strain evidence="2">AgMNPV-26</strain>
        <strain evidence="3">AgMNPV-27</strain>
        <strain evidence="4">AgMNPV-28</strain>
        <strain evidence="5">AgMNPV-29</strain>
        <strain evidence="6">AgMNPV-30</strain>
        <strain evidence="7">AgMNPV-31</strain>
        <strain evidence="8">AgMNPV-32</strain>
        <strain evidence="9">AgMNPV-33</strain>
        <strain evidence="10">AgMNPV-34</strain>
        <strain evidence="11">AgMNPV-35</strain>
        <strain evidence="12">AgMNPV-36</strain>
        <strain evidence="13">AgMNPV-37</strain>
        <strain evidence="14">AgMNPV-38</strain>
        <strain evidence="15">AgMNPV-40</strain>
        <strain evidence="16">AgMNPV-42</strain>
        <strain evidence="17">AgMNPV-43</strain>
    </source>
</reference>
<dbReference type="EMBL" id="KR815466">
    <property type="protein sequence ID" value="ALR71578.1"/>
    <property type="molecule type" value="Genomic_DNA"/>
</dbReference>
<proteinExistence type="predicted"/>
<dbReference type="EMBL" id="KR815461">
    <property type="protein sequence ID" value="ALR70791.1"/>
    <property type="molecule type" value="Genomic_DNA"/>
</dbReference>
<evidence type="ECO:0000313" key="12">
    <source>
        <dbReference type="EMBL" id="ALR71422.1"/>
    </source>
</evidence>
<evidence type="ECO:0000313" key="16">
    <source>
        <dbReference type="EMBL" id="ALR72207.1"/>
    </source>
</evidence>
<dbReference type="RefSeq" id="YP_009316059.1">
    <property type="nucleotide sequence ID" value="NC_031761.1"/>
</dbReference>
<dbReference type="EMBL" id="KR815462">
    <property type="protein sequence ID" value="ALR70949.1"/>
    <property type="molecule type" value="Genomic_DNA"/>
</dbReference>
<dbReference type="EMBL" id="KR815471">
    <property type="protein sequence ID" value="ALR72363.1"/>
    <property type="molecule type" value="Genomic_DNA"/>
</dbReference>
<evidence type="ECO:0000313" key="1">
    <source>
        <dbReference type="EMBL" id="AKJ32598.1"/>
    </source>
</evidence>
<dbReference type="EMBL" id="KR815464">
    <property type="protein sequence ID" value="ALR71264.1"/>
    <property type="molecule type" value="Genomic_DNA"/>
</dbReference>
<evidence type="ECO:0000313" key="7">
    <source>
        <dbReference type="EMBL" id="ALR70634.1"/>
    </source>
</evidence>
<dbReference type="EMBL" id="KR815467">
    <property type="protein sequence ID" value="ALR71734.1"/>
    <property type="molecule type" value="Genomic_DNA"/>
</dbReference>
<dbReference type="EMBL" id="DQ813662">
    <property type="protein sequence ID" value="AKJ32598.1"/>
    <property type="molecule type" value="Genomic_DNA"/>
</dbReference>
<evidence type="ECO:0000313" key="4">
    <source>
        <dbReference type="EMBL" id="ALR70164.1"/>
    </source>
</evidence>
<dbReference type="EMBL" id="KR815457">
    <property type="protein sequence ID" value="ALR70164.1"/>
    <property type="molecule type" value="Genomic_DNA"/>
</dbReference>
<organism evidence="15">
    <name type="scientific">Anticarsia gemmatalis multiple nucleopolyhedrovirus</name>
    <dbReference type="NCBI Taxonomy" id="268591"/>
    <lineage>
        <taxon>Viruses</taxon>
        <taxon>Viruses incertae sedis</taxon>
        <taxon>Naldaviricetes</taxon>
        <taxon>Lefavirales</taxon>
        <taxon>Baculoviridae</taxon>
        <taxon>Alphabaculovirus</taxon>
        <taxon>Alphabaculovirus angemmatalis</taxon>
    </lineage>
</organism>
<dbReference type="Proteomes" id="UP000201348">
    <property type="component" value="Segment"/>
</dbReference>
<sequence>MRSIFENVSTMCQRRLCFSETAVRKKQVYFIFTILSSWGKFQAFASAHQFARCWS</sequence>
<reference evidence="1 18" key="1">
    <citation type="journal article" date="2006" name="J. Gen. Virol.">
        <title>Genome of the most widely used viral biopesticide: Anticarsia gemmatalis multiple nucleopolyhedrovirus.</title>
        <authorList>
            <person name="Oliveira J.V."/>
            <person name="Wolff J.L."/>
            <person name="Garcia-Maruniak A."/>
            <person name="Ribeiro B.M."/>
            <person name="de Castro M.E."/>
            <person name="de Souza M.L."/>
            <person name="Moscardi F."/>
            <person name="Maruniak J.E."/>
            <person name="Zanotto P.M."/>
        </authorList>
    </citation>
    <scope>NUCLEOTIDE SEQUENCE [LARGE SCALE GENOMIC DNA]</scope>
    <source>
        <strain evidence="1">AgMNPV-2D</strain>
    </source>
</reference>
<dbReference type="EMBL" id="KR815463">
    <property type="protein sequence ID" value="ALR71106.1"/>
    <property type="molecule type" value="Genomic_DNA"/>
</dbReference>
<dbReference type="EMBL" id="KR815469">
    <property type="protein sequence ID" value="ALR72048.1"/>
    <property type="molecule type" value="Genomic_DNA"/>
</dbReference>
<dbReference type="EMBL" id="KR815455">
    <property type="protein sequence ID" value="ALR69849.1"/>
    <property type="molecule type" value="Genomic_DNA"/>
</dbReference>
<dbReference type="Proteomes" id="UP000201478">
    <property type="component" value="Segment"/>
</dbReference>
<name>A0A0S3J230_9ABAC</name>
<accession>A0A0S3J230</accession>
<accession>A0A0G3BXX2</accession>
<reference evidence="1" key="2">
    <citation type="submission" date="2006-06" db="EMBL/GenBank/DDBJ databases">
        <authorList>
            <person name="Oliveira J.V.C."/>
            <person name="Wolff J.L.C."/>
            <person name="Garcia-Maruniak A."/>
            <person name="Ribeiro B.M."/>
            <person name="Castro M.E.B."/>
            <person name="Souza M.L."/>
            <person name="Moscardi F."/>
            <person name="Maruniak J.E."/>
            <person name="Zanotto P.M.A."/>
        </authorList>
    </citation>
    <scope>NUCLEOTIDE SEQUENCE</scope>
    <source>
        <strain evidence="1">AgMNPV-2D</strain>
    </source>
</reference>
<evidence type="ECO:0000313" key="19">
    <source>
        <dbReference type="Proteomes" id="UP000201478"/>
    </source>
</evidence>
<dbReference type="KEGG" id="vg:30144298"/>
<evidence type="ECO:0000313" key="3">
    <source>
        <dbReference type="EMBL" id="ALR70007.1"/>
    </source>
</evidence>
<reference evidence="1" key="4">
    <citation type="submission" date="2015-05" db="EMBL/GenBank/DDBJ databases">
        <title>The genome evolution of wild-type isolates of Anticarsia gemmatalis multiple nucleopolyhedrovirus.</title>
        <authorList>
            <person name="Brito A.F."/>
            <person name="Braconi C.T."/>
            <person name="Weidmann M."/>
            <person name="Dilcher M."/>
            <person name="Alves J.M.P."/>
            <person name="Gruber A."/>
            <person name="Zanotto P.M.A."/>
        </authorList>
    </citation>
    <scope>NUCLEOTIDE SEQUENCE</scope>
    <source>
        <strain evidence="1">AgMNPV-2D</strain>
    </source>
</reference>
<evidence type="ECO:0000313" key="9">
    <source>
        <dbReference type="EMBL" id="ALR70949.1"/>
    </source>
</evidence>
<evidence type="ECO:0000313" key="13">
    <source>
        <dbReference type="EMBL" id="ALR71578.1"/>
    </source>
</evidence>
<evidence type="ECO:0000313" key="2">
    <source>
        <dbReference type="EMBL" id="ALR69849.1"/>
    </source>
</evidence>
<evidence type="ECO:0000313" key="6">
    <source>
        <dbReference type="EMBL" id="ALR70477.1"/>
    </source>
</evidence>
<dbReference type="EMBL" id="KR815465">
    <property type="protein sequence ID" value="ALR71422.1"/>
    <property type="molecule type" value="Genomic_DNA"/>
</dbReference>
<evidence type="ECO:0000313" key="5">
    <source>
        <dbReference type="EMBL" id="ALR70321.1"/>
    </source>
</evidence>
<protein>
    <submittedName>
        <fullName evidence="15">Uncharacterized protein</fullName>
    </submittedName>
</protein>
<dbReference type="EMBL" id="KR815458">
    <property type="protein sequence ID" value="ALR70321.1"/>
    <property type="molecule type" value="Genomic_DNA"/>
</dbReference>
<evidence type="ECO:0000313" key="11">
    <source>
        <dbReference type="EMBL" id="ALR71264.1"/>
    </source>
</evidence>
<keyword evidence="18" id="KW-1185">Reference proteome</keyword>
<gene>
    <name evidence="15" type="ORF">AGNV_042</name>
</gene>
<evidence type="ECO:0000313" key="10">
    <source>
        <dbReference type="EMBL" id="ALR71106.1"/>
    </source>
</evidence>
<dbReference type="EMBL" id="KR815460">
    <property type="protein sequence ID" value="ALR70634.1"/>
    <property type="molecule type" value="Genomic_DNA"/>
</dbReference>